<reference evidence="2 3" key="1">
    <citation type="submission" date="2022-10" db="EMBL/GenBank/DDBJ databases">
        <title>Marinomonas transparenta sp. nov. and Marinomonas sargassi sp. nov., isolated from marine alga (Sargassum natans (L.) Gaillon).</title>
        <authorList>
            <person name="Wang Y."/>
        </authorList>
    </citation>
    <scope>NUCLEOTIDE SEQUENCE [LARGE SCALE GENOMIC DNA]</scope>
    <source>
        <strain evidence="2 3">C2222</strain>
    </source>
</reference>
<dbReference type="Pfam" id="PF07045">
    <property type="entry name" value="DUF1330"/>
    <property type="match status" value="1"/>
</dbReference>
<name>A0ABT2YR84_9GAMM</name>
<evidence type="ECO:0000313" key="3">
    <source>
        <dbReference type="Proteomes" id="UP001209713"/>
    </source>
</evidence>
<dbReference type="PANTHER" id="PTHR41521">
    <property type="match status" value="1"/>
</dbReference>
<accession>A0ABT2YR84</accession>
<evidence type="ECO:0000313" key="2">
    <source>
        <dbReference type="EMBL" id="MCV2402399.1"/>
    </source>
</evidence>
<dbReference type="RefSeq" id="WP_263529779.1">
    <property type="nucleotide sequence ID" value="NZ_JAOVZB010000002.1"/>
</dbReference>
<sequence>MKVLVIVESTPMDKEQLAEYSALAAETLKPFNGQFLAKGPIEVLHGEASHPAKAVIEFPNQQSAKDWYNSAAYQALIPLREKGMKSHFHLL</sequence>
<organism evidence="2 3">
    <name type="scientific">Marinomonas sargassi</name>
    <dbReference type="NCBI Taxonomy" id="2984494"/>
    <lineage>
        <taxon>Bacteria</taxon>
        <taxon>Pseudomonadati</taxon>
        <taxon>Pseudomonadota</taxon>
        <taxon>Gammaproteobacteria</taxon>
        <taxon>Oceanospirillales</taxon>
        <taxon>Oceanospirillaceae</taxon>
        <taxon>Marinomonas</taxon>
    </lineage>
</organism>
<proteinExistence type="predicted"/>
<comment type="caution">
    <text evidence="2">The sequence shown here is derived from an EMBL/GenBank/DDBJ whole genome shotgun (WGS) entry which is preliminary data.</text>
</comment>
<dbReference type="InterPro" id="IPR011008">
    <property type="entry name" value="Dimeric_a/b-barrel"/>
</dbReference>
<feature type="domain" description="DUF1330" evidence="1">
    <location>
        <begin position="3"/>
        <end position="88"/>
    </location>
</feature>
<dbReference type="InterPro" id="IPR010753">
    <property type="entry name" value="DUF1330"/>
</dbReference>
<protein>
    <submittedName>
        <fullName evidence="2">DUF1330 domain-containing protein</fullName>
    </submittedName>
</protein>
<evidence type="ECO:0000259" key="1">
    <source>
        <dbReference type="Pfam" id="PF07045"/>
    </source>
</evidence>
<dbReference type="PANTHER" id="PTHR41521:SF4">
    <property type="entry name" value="BLR0684 PROTEIN"/>
    <property type="match status" value="1"/>
</dbReference>
<gene>
    <name evidence="2" type="ORF">OFY17_05790</name>
</gene>
<dbReference type="EMBL" id="JAOVZB010000002">
    <property type="protein sequence ID" value="MCV2402399.1"/>
    <property type="molecule type" value="Genomic_DNA"/>
</dbReference>
<keyword evidence="3" id="KW-1185">Reference proteome</keyword>
<dbReference type="Proteomes" id="UP001209713">
    <property type="component" value="Unassembled WGS sequence"/>
</dbReference>
<dbReference type="SUPFAM" id="SSF54909">
    <property type="entry name" value="Dimeric alpha+beta barrel"/>
    <property type="match status" value="1"/>
</dbReference>
<dbReference type="Gene3D" id="3.30.70.100">
    <property type="match status" value="1"/>
</dbReference>